<protein>
    <recommendedName>
        <fullName evidence="1">Reverse transcriptase zinc-binding domain-containing protein</fullName>
    </recommendedName>
</protein>
<dbReference type="EMBL" id="JAJSOW010000101">
    <property type="protein sequence ID" value="KAI9180341.1"/>
    <property type="molecule type" value="Genomic_DNA"/>
</dbReference>
<keyword evidence="3" id="KW-1185">Reference proteome</keyword>
<reference evidence="2" key="2">
    <citation type="submission" date="2023-02" db="EMBL/GenBank/DDBJ databases">
        <authorList>
            <person name="Swenson N.G."/>
            <person name="Wegrzyn J.L."/>
            <person name="Mcevoy S.L."/>
        </authorList>
    </citation>
    <scope>NUCLEOTIDE SEQUENCE</scope>
    <source>
        <strain evidence="2">91603</strain>
        <tissue evidence="2">Leaf</tissue>
    </source>
</reference>
<feature type="domain" description="Reverse transcriptase zinc-binding" evidence="1">
    <location>
        <begin position="397"/>
        <end position="488"/>
    </location>
</feature>
<comment type="caution">
    <text evidence="2">The sequence shown here is derived from an EMBL/GenBank/DDBJ whole genome shotgun (WGS) entry which is preliminary data.</text>
</comment>
<dbReference type="Proteomes" id="UP001064489">
    <property type="component" value="Chromosome 4"/>
</dbReference>
<accession>A0AAD5IXE1</accession>
<evidence type="ECO:0000259" key="1">
    <source>
        <dbReference type="Pfam" id="PF13966"/>
    </source>
</evidence>
<evidence type="ECO:0000313" key="3">
    <source>
        <dbReference type="Proteomes" id="UP001064489"/>
    </source>
</evidence>
<sequence length="544" mass="61011">MVNNQANSKDEPESVTNLALKVPGPVGHQMGTNLEGVGIGKESLEEIKSTDSLVVINKSREKGGLTDADMLENQVIFDNDTLFKFLSLEIGLPPTTKDYLVDGLLIAKKDGNSYPAQNTGRWRKIEREGWTTPDIYDKGVKTRKHMSLDSATVQQGKIKKRKENPHLSFTNPTNVEEIGNCETYQEQVRLNSEVVFGAIVGNGCFEFSGDVKGVPVEEITSRDMVSRETFADVNLGVGFDQLSSVQITSETEISKIHANFSPQVAKAMALLRGVENGFVPAVMELDTKDVVDMVNRGVVPAADIELGSQWRIGNGSSVRVYEDRWLPKPITFKVTTPHSREDIVLVSQLKNSTGGWNNQLICATFNVKDANAILSILSSSNWRADSLCWYHTKYSVYTVKSGYRAGVDMEDTTSVSDSAGLSAWWKSVWRVYAPEKVKLFIWHACHQWLPNLTSLVGRGFKTGSLCPMCKCKAETTIHALWGCHYLKSVQEACIFMWGFRCDDSIHFRNFLDFCFKRLHDDEIALFCVLWRNWFLRNQIVHGLE</sequence>
<proteinExistence type="predicted"/>
<gene>
    <name evidence="2" type="ORF">LWI28_003756</name>
</gene>
<name>A0AAD5IXE1_ACENE</name>
<organism evidence="2 3">
    <name type="scientific">Acer negundo</name>
    <name type="common">Box elder</name>
    <dbReference type="NCBI Taxonomy" id="4023"/>
    <lineage>
        <taxon>Eukaryota</taxon>
        <taxon>Viridiplantae</taxon>
        <taxon>Streptophyta</taxon>
        <taxon>Embryophyta</taxon>
        <taxon>Tracheophyta</taxon>
        <taxon>Spermatophyta</taxon>
        <taxon>Magnoliopsida</taxon>
        <taxon>eudicotyledons</taxon>
        <taxon>Gunneridae</taxon>
        <taxon>Pentapetalae</taxon>
        <taxon>rosids</taxon>
        <taxon>malvids</taxon>
        <taxon>Sapindales</taxon>
        <taxon>Sapindaceae</taxon>
        <taxon>Hippocastanoideae</taxon>
        <taxon>Acereae</taxon>
        <taxon>Acer</taxon>
    </lineage>
</organism>
<dbReference type="AlphaFoldDB" id="A0AAD5IXE1"/>
<reference evidence="2" key="1">
    <citation type="journal article" date="2022" name="Plant J.">
        <title>Strategies of tolerance reflected in two North American maple genomes.</title>
        <authorList>
            <person name="McEvoy S.L."/>
            <person name="Sezen U.U."/>
            <person name="Trouern-Trend A."/>
            <person name="McMahon S.M."/>
            <person name="Schaberg P.G."/>
            <person name="Yang J."/>
            <person name="Wegrzyn J.L."/>
            <person name="Swenson N.G."/>
        </authorList>
    </citation>
    <scope>NUCLEOTIDE SEQUENCE</scope>
    <source>
        <strain evidence="2">91603</strain>
    </source>
</reference>
<dbReference type="Pfam" id="PF13966">
    <property type="entry name" value="zf-RVT"/>
    <property type="match status" value="1"/>
</dbReference>
<evidence type="ECO:0000313" key="2">
    <source>
        <dbReference type="EMBL" id="KAI9180341.1"/>
    </source>
</evidence>
<dbReference type="InterPro" id="IPR026960">
    <property type="entry name" value="RVT-Znf"/>
</dbReference>